<evidence type="ECO:0000256" key="2">
    <source>
        <dbReference type="ARBA" id="ARBA00023242"/>
    </source>
</evidence>
<keyword evidence="4" id="KW-0175">Coiled coil</keyword>
<dbReference type="PRINTS" id="PR00053">
    <property type="entry name" value="FORKHEAD"/>
</dbReference>
<dbReference type="InterPro" id="IPR036390">
    <property type="entry name" value="WH_DNA-bd_sf"/>
</dbReference>
<dbReference type="AlphaFoldDB" id="A0A1D2JH03"/>
<evidence type="ECO:0000256" key="3">
    <source>
        <dbReference type="PROSITE-ProRule" id="PRU00089"/>
    </source>
</evidence>
<feature type="region of interest" description="Disordered" evidence="5">
    <location>
        <begin position="137"/>
        <end position="178"/>
    </location>
</feature>
<comment type="subcellular location">
    <subcellularLocation>
        <location evidence="3">Nucleus</location>
    </subcellularLocation>
</comment>
<dbReference type="SUPFAM" id="SSF49879">
    <property type="entry name" value="SMAD/FHA domain"/>
    <property type="match status" value="1"/>
</dbReference>
<feature type="compositionally biased region" description="Polar residues" evidence="5">
    <location>
        <begin position="886"/>
        <end position="906"/>
    </location>
</feature>
<dbReference type="OMA" id="HATQNPG"/>
<dbReference type="SUPFAM" id="SSF46785">
    <property type="entry name" value="Winged helix' DNA-binding domain"/>
    <property type="match status" value="1"/>
</dbReference>
<dbReference type="InterPro" id="IPR000253">
    <property type="entry name" value="FHA_dom"/>
</dbReference>
<dbReference type="EMBL" id="LZYO01000100">
    <property type="protein sequence ID" value="ODH34735.1"/>
    <property type="molecule type" value="Genomic_DNA"/>
</dbReference>
<feature type="compositionally biased region" description="Low complexity" evidence="5">
    <location>
        <begin position="1002"/>
        <end position="1056"/>
    </location>
</feature>
<dbReference type="Proteomes" id="UP000242814">
    <property type="component" value="Unassembled WGS sequence"/>
</dbReference>
<dbReference type="GO" id="GO:0043565">
    <property type="term" value="F:sequence-specific DNA binding"/>
    <property type="evidence" value="ECO:0007669"/>
    <property type="project" value="InterPro"/>
</dbReference>
<feature type="DNA-binding region" description="Fork-head" evidence="3">
    <location>
        <begin position="783"/>
        <end position="871"/>
    </location>
</feature>
<evidence type="ECO:0000313" key="9">
    <source>
        <dbReference type="Proteomes" id="UP000242814"/>
    </source>
</evidence>
<feature type="compositionally biased region" description="Pro residues" evidence="5">
    <location>
        <begin position="1127"/>
        <end position="1147"/>
    </location>
</feature>
<dbReference type="GO" id="GO:0005634">
    <property type="term" value="C:nucleus"/>
    <property type="evidence" value="ECO:0007669"/>
    <property type="project" value="UniProtKB-SubCell"/>
</dbReference>
<gene>
    <name evidence="8" type="ORF">ACO22_03056</name>
</gene>
<evidence type="ECO:0000313" key="8">
    <source>
        <dbReference type="EMBL" id="ODH34735.1"/>
    </source>
</evidence>
<dbReference type="SMART" id="SM00339">
    <property type="entry name" value="FH"/>
    <property type="match status" value="1"/>
</dbReference>
<dbReference type="InterPro" id="IPR045178">
    <property type="entry name" value="Fhl1/FHA1"/>
</dbReference>
<dbReference type="InterPro" id="IPR036388">
    <property type="entry name" value="WH-like_DNA-bd_sf"/>
</dbReference>
<feature type="compositionally biased region" description="Basic and acidic residues" evidence="5">
    <location>
        <begin position="150"/>
        <end position="161"/>
    </location>
</feature>
<feature type="coiled-coil region" evidence="4">
    <location>
        <begin position="229"/>
        <end position="256"/>
    </location>
</feature>
<feature type="region of interest" description="Disordered" evidence="5">
    <location>
        <begin position="363"/>
        <end position="382"/>
    </location>
</feature>
<feature type="region of interest" description="Disordered" evidence="5">
    <location>
        <begin position="985"/>
        <end position="1159"/>
    </location>
</feature>
<dbReference type="PANTHER" id="PTHR21712">
    <property type="entry name" value="PRE-RRNA-PROCESSING PROTEIN FHL1"/>
    <property type="match status" value="1"/>
</dbReference>
<organism evidence="8 9">
    <name type="scientific">Paracoccidioides brasiliensis</name>
    <dbReference type="NCBI Taxonomy" id="121759"/>
    <lineage>
        <taxon>Eukaryota</taxon>
        <taxon>Fungi</taxon>
        <taxon>Dikarya</taxon>
        <taxon>Ascomycota</taxon>
        <taxon>Pezizomycotina</taxon>
        <taxon>Eurotiomycetes</taxon>
        <taxon>Eurotiomycetidae</taxon>
        <taxon>Onygenales</taxon>
        <taxon>Ajellomycetaceae</taxon>
        <taxon>Paracoccidioides</taxon>
    </lineage>
</organism>
<dbReference type="PANTHER" id="PTHR21712:SF29">
    <property type="entry name" value="PRE-RRNA-PROCESSING PROTEIN FHL1"/>
    <property type="match status" value="1"/>
</dbReference>
<keyword evidence="2 3" id="KW-0539">Nucleus</keyword>
<dbReference type="Pfam" id="PF00250">
    <property type="entry name" value="Forkhead"/>
    <property type="match status" value="1"/>
</dbReference>
<evidence type="ECO:0000256" key="4">
    <source>
        <dbReference type="SAM" id="Coils"/>
    </source>
</evidence>
<feature type="compositionally biased region" description="Polar residues" evidence="5">
    <location>
        <begin position="164"/>
        <end position="178"/>
    </location>
</feature>
<dbReference type="Gene3D" id="2.60.200.20">
    <property type="match status" value="1"/>
</dbReference>
<dbReference type="VEuPathDB" id="FungiDB:PADG_08189"/>
<name>A0A1D2JH03_PARBR</name>
<feature type="domain" description="FHA" evidence="6">
    <location>
        <begin position="503"/>
        <end position="536"/>
    </location>
</feature>
<feature type="compositionally biased region" description="Pro residues" evidence="5">
    <location>
        <begin position="1087"/>
        <end position="1097"/>
    </location>
</feature>
<proteinExistence type="predicted"/>
<dbReference type="PROSITE" id="PS50039">
    <property type="entry name" value="FORK_HEAD_3"/>
    <property type="match status" value="1"/>
</dbReference>
<keyword evidence="1 3" id="KW-0238">DNA-binding</keyword>
<feature type="compositionally biased region" description="Polar residues" evidence="5">
    <location>
        <begin position="368"/>
        <end position="380"/>
    </location>
</feature>
<accession>A0A1D2JH03</accession>
<dbReference type="GO" id="GO:0003700">
    <property type="term" value="F:DNA-binding transcription factor activity"/>
    <property type="evidence" value="ECO:0007669"/>
    <property type="project" value="InterPro"/>
</dbReference>
<dbReference type="InterPro" id="IPR008984">
    <property type="entry name" value="SMAD_FHA_dom_sf"/>
</dbReference>
<reference evidence="8 9" key="1">
    <citation type="submission" date="2016-06" db="EMBL/GenBank/DDBJ databases">
        <authorList>
            <person name="Kjaerup R.B."/>
            <person name="Dalgaard T.S."/>
            <person name="Juul-Madsen H.R."/>
        </authorList>
    </citation>
    <scope>NUCLEOTIDE SEQUENCE [LARGE SCALE GENOMIC DNA]</scope>
    <source>
        <strain evidence="8 9">Pb300</strain>
    </source>
</reference>
<dbReference type="GO" id="GO:0060962">
    <property type="term" value="P:regulation of ribosomal protein gene transcription by RNA polymerase II"/>
    <property type="evidence" value="ECO:0007669"/>
    <property type="project" value="InterPro"/>
</dbReference>
<dbReference type="InterPro" id="IPR001766">
    <property type="entry name" value="Fork_head_dom"/>
</dbReference>
<feature type="compositionally biased region" description="Low complexity" evidence="5">
    <location>
        <begin position="985"/>
        <end position="994"/>
    </location>
</feature>
<evidence type="ECO:0000256" key="1">
    <source>
        <dbReference type="ARBA" id="ARBA00023125"/>
    </source>
</evidence>
<feature type="compositionally biased region" description="Basic and acidic residues" evidence="5">
    <location>
        <begin position="657"/>
        <end position="683"/>
    </location>
</feature>
<feature type="region of interest" description="Disordered" evidence="5">
    <location>
        <begin position="854"/>
        <end position="939"/>
    </location>
</feature>
<feature type="compositionally biased region" description="Basic and acidic residues" evidence="5">
    <location>
        <begin position="606"/>
        <end position="632"/>
    </location>
</feature>
<dbReference type="Gene3D" id="1.10.10.10">
    <property type="entry name" value="Winged helix-like DNA-binding domain superfamily/Winged helix DNA-binding domain"/>
    <property type="match status" value="1"/>
</dbReference>
<sequence>MRPGGLYRSKPKYARSSSVCLRLTAAAQGETLQGLTAFLQLHRFELEQVGLVPGNCMQMSSSQTLTTSLMGHPPHDAAPDRSAYNLSDCSRDLPADVPNKVAALSALSDDYKKQTDREKQSAASALLAQLFANKPTANDTTQDALPTKLAADDPRKDKDVLPEQPSNVSEPPAQLENNVNGTGAGAVDVNDPAMEPGWGVNNNGVNEGMKKEQDILADVLQGVPEANISKDLDMRLDTLRNNNDKMESELEKLCSGLLPLGTPKNTKEALRQNELLTDAYFNGDVHFGPTPRIVNYPEPPPHTDGENSQAATESIAGSEPRIQAFAKLEFDDGHFYVNTYSFILGRDVRAARAALQRELQVRQARAQSSSGGNKSYNTPNRVKHEGSAIMGSVVSDRGGIMGFDPDVPQQFPPQVSWKSSNSSHGDQRRPTLHMAAAEVPSASLETPEITKDYNALAMQSLRSRNDPKPVDTLSLLPSPDACPTIPIHPPAPSNGSVATHRGISRKHVKIAYNFDRNLFEMEVIGRNGAFMGADWLAPGQVRPLHSGDFIQIGGVRVRFVLPDVPVGETGADQDEPEIIDGDEEEVAGNQGEQDARAGSDAEVVDNMDRDGSEFSGAEDRPTPMKANKEPAPKSKVTAEVSPESSAQPARRRGPGRPPKDGIMSKRERAEIAREQKLAAKREANGGVTPPPLGRGKTGKTGKESGQDDPPSAKAEKRKYTKRKKPDSTSNDMAIPSIEGGDANATIGAEDVPKQTPIKKRKPSKSPSPDYPPESFYTSEDLAKPPYNYAVLIFDALSESQTPMTLKQIYRALKLKYPYFRFRCETEGWTSSVRHNLNGNAHLFEHAERDGKGWSWKLTPGASVDKEKKRRPSPPPPSHTTSQSTHNLTNSQSYLAPTSGTQFNTPRPNVPDRHNSHPFALPTIGNGQSPLGGGPALSHNSPYSIPNPAALSLPPALRKNLLPTFANSTTSTYRSPYASAPPPEILQAQQQQKQQRPPPSIPPLQQQQQNLPQQQSSAPVPPQLQQSQKDPTQQPQPQLQQSQQQQQRQQQQQQTPQRMPPPEQYKFLNHTPHPIQSTRPPSSNSVPSKPPSAPPTNQPQPQYQPQTLPPSQPPNTHPNTHTHTQPPSALPPQNPTTHSPPAPPPAPEPEPEPEPEPSFLDRANQAIDNFEAVLMEDYEDKEYISKVLRSARNRVLNGATESSFPGGEPKDESVIIDALKGIIAGLNEE</sequence>
<dbReference type="VEuPathDB" id="FungiDB:PABG_07472"/>
<feature type="compositionally biased region" description="Pro residues" evidence="5">
    <location>
        <begin position="1106"/>
        <end position="1115"/>
    </location>
</feature>
<feature type="domain" description="Fork-head" evidence="7">
    <location>
        <begin position="783"/>
        <end position="871"/>
    </location>
</feature>
<comment type="caution">
    <text evidence="8">The sequence shown here is derived from an EMBL/GenBank/DDBJ whole genome shotgun (WGS) entry which is preliminary data.</text>
</comment>
<evidence type="ECO:0008006" key="10">
    <source>
        <dbReference type="Google" id="ProtNLM"/>
    </source>
</evidence>
<protein>
    <recommendedName>
        <fullName evidence="10">Fork-head domain-containing protein</fullName>
    </recommendedName>
</protein>
<evidence type="ECO:0000259" key="7">
    <source>
        <dbReference type="PROSITE" id="PS50039"/>
    </source>
</evidence>
<evidence type="ECO:0000256" key="5">
    <source>
        <dbReference type="SAM" id="MobiDB-lite"/>
    </source>
</evidence>
<feature type="region of interest" description="Disordered" evidence="5">
    <location>
        <begin position="584"/>
        <end position="778"/>
    </location>
</feature>
<feature type="compositionally biased region" description="Basic residues" evidence="5">
    <location>
        <begin position="715"/>
        <end position="724"/>
    </location>
</feature>
<evidence type="ECO:0000259" key="6">
    <source>
        <dbReference type="PROSITE" id="PS50006"/>
    </source>
</evidence>
<dbReference type="PROSITE" id="PS50006">
    <property type="entry name" value="FHA_DOMAIN"/>
    <property type="match status" value="1"/>
</dbReference>
<feature type="compositionally biased region" description="Low complexity" evidence="5">
    <location>
        <begin position="1116"/>
        <end position="1126"/>
    </location>
</feature>